<dbReference type="PANTHER" id="PTHR10695:SF46">
    <property type="entry name" value="BIFUNCTIONAL COENZYME A SYNTHASE-RELATED"/>
    <property type="match status" value="1"/>
</dbReference>
<feature type="domain" description="Cytidyltransferase-like" evidence="3">
    <location>
        <begin position="18"/>
        <end position="157"/>
    </location>
</feature>
<dbReference type="CDD" id="cd02164">
    <property type="entry name" value="PPAT_CoAS"/>
    <property type="match status" value="1"/>
</dbReference>
<name>A0AAV8E4E0_9POAL</name>
<dbReference type="Proteomes" id="UP001140206">
    <property type="component" value="Chromosome 3"/>
</dbReference>
<dbReference type="AlphaFoldDB" id="A0AAV8E4E0"/>
<keyword evidence="5" id="KW-1185">Reference proteome</keyword>
<reference evidence="4" key="1">
    <citation type="submission" date="2022-08" db="EMBL/GenBank/DDBJ databases">
        <authorList>
            <person name="Marques A."/>
        </authorList>
    </citation>
    <scope>NUCLEOTIDE SEQUENCE</scope>
    <source>
        <strain evidence="4">RhyPub2mFocal</strain>
        <tissue evidence="4">Leaves</tissue>
    </source>
</reference>
<gene>
    <name evidence="4" type="ORF">LUZ62_060475</name>
</gene>
<comment type="caution">
    <text evidence="4">The sequence shown here is derived from an EMBL/GenBank/DDBJ whole genome shotgun (WGS) entry which is preliminary data.</text>
</comment>
<dbReference type="PANTHER" id="PTHR10695">
    <property type="entry name" value="DEPHOSPHO-COA KINASE-RELATED"/>
    <property type="match status" value="1"/>
</dbReference>
<dbReference type="GO" id="GO:0015937">
    <property type="term" value="P:coenzyme A biosynthetic process"/>
    <property type="evidence" value="ECO:0007669"/>
    <property type="project" value="TreeGrafter"/>
</dbReference>
<comment type="pathway">
    <text evidence="1">Cofactor biosynthesis; coenzyme A biosynthesis.</text>
</comment>
<feature type="region of interest" description="Disordered" evidence="2">
    <location>
        <begin position="146"/>
        <end position="185"/>
    </location>
</feature>
<dbReference type="GO" id="GO:0004595">
    <property type="term" value="F:pantetheine-phosphate adenylyltransferase activity"/>
    <property type="evidence" value="ECO:0007669"/>
    <property type="project" value="TreeGrafter"/>
</dbReference>
<feature type="compositionally biased region" description="Basic and acidic residues" evidence="2">
    <location>
        <begin position="153"/>
        <end position="185"/>
    </location>
</feature>
<dbReference type="NCBIfam" id="TIGR00125">
    <property type="entry name" value="cyt_tran_rel"/>
    <property type="match status" value="1"/>
</dbReference>
<evidence type="ECO:0000256" key="2">
    <source>
        <dbReference type="SAM" id="MobiDB-lite"/>
    </source>
</evidence>
<dbReference type="EMBL" id="JAMFTS010000003">
    <property type="protein sequence ID" value="KAJ4776218.1"/>
    <property type="molecule type" value="Genomic_DNA"/>
</dbReference>
<dbReference type="Pfam" id="PF01467">
    <property type="entry name" value="CTP_transf_like"/>
    <property type="match status" value="1"/>
</dbReference>
<dbReference type="InterPro" id="IPR004821">
    <property type="entry name" value="Cyt_trans-like"/>
</dbReference>
<accession>A0AAV8E4E0</accession>
<evidence type="ECO:0000259" key="3">
    <source>
        <dbReference type="Pfam" id="PF01467"/>
    </source>
</evidence>
<protein>
    <submittedName>
        <fullName evidence="4">Phosphopantetheine adenylyltransferase</fullName>
    </submittedName>
</protein>
<organism evidence="4 5">
    <name type="scientific">Rhynchospora pubera</name>
    <dbReference type="NCBI Taxonomy" id="906938"/>
    <lineage>
        <taxon>Eukaryota</taxon>
        <taxon>Viridiplantae</taxon>
        <taxon>Streptophyta</taxon>
        <taxon>Embryophyta</taxon>
        <taxon>Tracheophyta</taxon>
        <taxon>Spermatophyta</taxon>
        <taxon>Magnoliopsida</taxon>
        <taxon>Liliopsida</taxon>
        <taxon>Poales</taxon>
        <taxon>Cyperaceae</taxon>
        <taxon>Cyperoideae</taxon>
        <taxon>Rhynchosporeae</taxon>
        <taxon>Rhynchospora</taxon>
    </lineage>
</organism>
<dbReference type="InterPro" id="IPR014729">
    <property type="entry name" value="Rossmann-like_a/b/a_fold"/>
</dbReference>
<evidence type="ECO:0000256" key="1">
    <source>
        <dbReference type="ARBA" id="ARBA00004724"/>
    </source>
</evidence>
<evidence type="ECO:0000313" key="4">
    <source>
        <dbReference type="EMBL" id="KAJ4776218.1"/>
    </source>
</evidence>
<dbReference type="Gene3D" id="3.40.50.620">
    <property type="entry name" value="HUPs"/>
    <property type="match status" value="1"/>
</dbReference>
<keyword evidence="4" id="KW-0808">Transferase</keyword>
<sequence length="185" mass="20681">MESCGVENKSKREYAAVVIGGTFDRLHQGHHLFLKAAAELAQNRIVIGVCDGPMLSKKKYAHLIEPITKRMQNVKDYIKSIKPNLTVETEPITDPFGPSIVDEALEAIVVSKETLPGGYAVNRRRAERGLSQLEIEVVELVEEKTGEKVSSSELRRREAEEAKRLQDIEQDGDTNKVIDKLQDAK</sequence>
<evidence type="ECO:0000313" key="5">
    <source>
        <dbReference type="Proteomes" id="UP001140206"/>
    </source>
</evidence>
<dbReference type="SUPFAM" id="SSF52374">
    <property type="entry name" value="Nucleotidylyl transferase"/>
    <property type="match status" value="1"/>
</dbReference>
<dbReference type="GO" id="GO:0004140">
    <property type="term" value="F:dephospho-CoA kinase activity"/>
    <property type="evidence" value="ECO:0007669"/>
    <property type="project" value="TreeGrafter"/>
</dbReference>
<dbReference type="NCBIfam" id="NF001985">
    <property type="entry name" value="PRK00777.1"/>
    <property type="match status" value="1"/>
</dbReference>
<keyword evidence="4" id="KW-0548">Nucleotidyltransferase</keyword>
<proteinExistence type="predicted"/>
<dbReference type="FunFam" id="3.40.50.620:FF:000089">
    <property type="entry name" value="Bifunctional coenzyme A synthase"/>
    <property type="match status" value="1"/>
</dbReference>